<evidence type="ECO:0000313" key="2">
    <source>
        <dbReference type="Proteomes" id="UP001162480"/>
    </source>
</evidence>
<evidence type="ECO:0000313" key="1">
    <source>
        <dbReference type="EMBL" id="CAI9735560.1"/>
    </source>
</evidence>
<dbReference type="AlphaFoldDB" id="A0AA36FEN1"/>
<dbReference type="Proteomes" id="UP001162480">
    <property type="component" value="Chromosome 17"/>
</dbReference>
<protein>
    <submittedName>
        <fullName evidence="1">Uncharacterized protein</fullName>
    </submittedName>
</protein>
<organism evidence="1 2">
    <name type="scientific">Octopus vulgaris</name>
    <name type="common">Common octopus</name>
    <dbReference type="NCBI Taxonomy" id="6645"/>
    <lineage>
        <taxon>Eukaryota</taxon>
        <taxon>Metazoa</taxon>
        <taxon>Spiralia</taxon>
        <taxon>Lophotrochozoa</taxon>
        <taxon>Mollusca</taxon>
        <taxon>Cephalopoda</taxon>
        <taxon>Coleoidea</taxon>
        <taxon>Octopodiformes</taxon>
        <taxon>Octopoda</taxon>
        <taxon>Incirrata</taxon>
        <taxon>Octopodidae</taxon>
        <taxon>Octopus</taxon>
    </lineage>
</organism>
<accession>A0AA36FEN1</accession>
<dbReference type="EMBL" id="OX597830">
    <property type="protein sequence ID" value="CAI9735560.1"/>
    <property type="molecule type" value="Genomic_DNA"/>
</dbReference>
<gene>
    <name evidence="1" type="ORF">OCTVUL_1B013622</name>
</gene>
<reference evidence="1" key="1">
    <citation type="submission" date="2023-08" db="EMBL/GenBank/DDBJ databases">
        <authorList>
            <person name="Alioto T."/>
            <person name="Alioto T."/>
            <person name="Gomez Garrido J."/>
        </authorList>
    </citation>
    <scope>NUCLEOTIDE SEQUENCE</scope>
</reference>
<keyword evidence="2" id="KW-1185">Reference proteome</keyword>
<name>A0AA36FEN1_OCTVU</name>
<proteinExistence type="predicted"/>
<sequence>MERPEAITYSADEETMDLKRKQSTKTVILDSYHTRSHTYAYNFLVYHIFVRMSVDPALNNSETSKIPQYNTSLISEMLIDIP</sequence>